<proteinExistence type="predicted"/>
<evidence type="ECO:0008006" key="3">
    <source>
        <dbReference type="Google" id="ProtNLM"/>
    </source>
</evidence>
<sequence length="97" mass="11198">MKVKTIRLGEDKIQEIERIAKEEGKLVSEVLREIVDKGLKEYKIERAIEKYQRGLLSQGAAAEEAGLTIQEFHQELKKRGFTLRMDVELIKAELDDL</sequence>
<gene>
    <name evidence="1" type="ordered locus">Arcpr_1175</name>
</gene>
<dbReference type="HOGENOM" id="CLU_175991_1_0_2"/>
<dbReference type="STRING" id="572546.Arcpr_1175"/>
<reference evidence="1 2" key="1">
    <citation type="journal article" date="2010" name="Stand. Genomic Sci.">
        <title>Complete genome sequence of Archaeoglobus profundus type strain (AV18).</title>
        <authorList>
            <person name="von Jan M."/>
            <person name="Lapidus A."/>
            <person name="Del Rio T.G."/>
            <person name="Copeland A."/>
            <person name="Tice H."/>
            <person name="Cheng J.F."/>
            <person name="Lucas S."/>
            <person name="Chen F."/>
            <person name="Nolan M."/>
            <person name="Goodwin L."/>
            <person name="Han C."/>
            <person name="Pitluck S."/>
            <person name="Liolios K."/>
            <person name="Ivanova N."/>
            <person name="Mavromatis K."/>
            <person name="Ovchinnikova G."/>
            <person name="Chertkov O."/>
            <person name="Pati A."/>
            <person name="Chen A."/>
            <person name="Palaniappan K."/>
            <person name="Land M."/>
            <person name="Hauser L."/>
            <person name="Chang Y.J."/>
            <person name="Jeffries C.D."/>
            <person name="Saunders E."/>
            <person name="Brettin T."/>
            <person name="Detter J.C."/>
            <person name="Chain P."/>
            <person name="Eichinger K."/>
            <person name="Huber H."/>
            <person name="Spring S."/>
            <person name="Rohde M."/>
            <person name="Goker M."/>
            <person name="Wirth R."/>
            <person name="Woyke T."/>
            <person name="Bristow J."/>
            <person name="Eisen J.A."/>
            <person name="Markowitz V."/>
            <person name="Hugenholtz P."/>
            <person name="Kyrpides N.C."/>
            <person name="Klenk H.P."/>
        </authorList>
    </citation>
    <scope>NUCLEOTIDE SEQUENCE [LARGE SCALE GENOMIC DNA]</scope>
    <source>
        <strain evidence="2">DSM 5631 / JCM 9629 / NBRC 100127 / Av18</strain>
    </source>
</reference>
<dbReference type="GeneID" id="8739857"/>
<dbReference type="PaxDb" id="572546-Arcpr_1175"/>
<dbReference type="RefSeq" id="WP_012940564.1">
    <property type="nucleotide sequence ID" value="NC_013741.1"/>
</dbReference>
<evidence type="ECO:0000313" key="1">
    <source>
        <dbReference type="EMBL" id="ADB58228.1"/>
    </source>
</evidence>
<dbReference type="eggNOG" id="arCOG04629">
    <property type="taxonomic scope" value="Archaea"/>
</dbReference>
<dbReference type="KEGG" id="apo:Arcpr_1175"/>
<dbReference type="OrthoDB" id="377228at2157"/>
<dbReference type="Proteomes" id="UP000001901">
    <property type="component" value="Chromosome"/>
</dbReference>
<organism evidence="1 2">
    <name type="scientific">Archaeoglobus profundus (strain DSM 5631 / JCM 9629 / NBRC 100127 / Av18)</name>
    <dbReference type="NCBI Taxonomy" id="572546"/>
    <lineage>
        <taxon>Archaea</taxon>
        <taxon>Methanobacteriati</taxon>
        <taxon>Methanobacteriota</taxon>
        <taxon>Archaeoglobi</taxon>
        <taxon>Archaeoglobales</taxon>
        <taxon>Archaeoglobaceae</taxon>
        <taxon>Archaeoglobus</taxon>
    </lineage>
</organism>
<dbReference type="Pfam" id="PF03683">
    <property type="entry name" value="UPF0175"/>
    <property type="match status" value="1"/>
</dbReference>
<accession>D2RDN4</accession>
<evidence type="ECO:0000313" key="2">
    <source>
        <dbReference type="Proteomes" id="UP000001901"/>
    </source>
</evidence>
<dbReference type="EMBL" id="CP001857">
    <property type="protein sequence ID" value="ADB58228.1"/>
    <property type="molecule type" value="Genomic_DNA"/>
</dbReference>
<dbReference type="InterPro" id="IPR005368">
    <property type="entry name" value="UPF0175"/>
</dbReference>
<keyword evidence="2" id="KW-1185">Reference proteome</keyword>
<protein>
    <recommendedName>
        <fullName evidence="3">Ribbon-helix-helix protein CopG domain-containing protein</fullName>
    </recommendedName>
</protein>
<dbReference type="AlphaFoldDB" id="D2RDN4"/>
<name>D2RDN4_ARCPA</name>